<evidence type="ECO:0000256" key="2">
    <source>
        <dbReference type="ARBA" id="ARBA00022525"/>
    </source>
</evidence>
<dbReference type="InterPro" id="IPR012334">
    <property type="entry name" value="Pectin_lyas_fold"/>
</dbReference>
<evidence type="ECO:0000313" key="7">
    <source>
        <dbReference type="Proteomes" id="UP001549184"/>
    </source>
</evidence>
<comment type="subcellular location">
    <subcellularLocation>
        <location evidence="1">Secreted</location>
    </subcellularLocation>
</comment>
<dbReference type="InterPro" id="IPR050909">
    <property type="entry name" value="Bact_Autotransporter_VF"/>
</dbReference>
<keyword evidence="2" id="KW-0964">Secreted</keyword>
<evidence type="ECO:0000259" key="5">
    <source>
        <dbReference type="SMART" id="SM00912"/>
    </source>
</evidence>
<proteinExistence type="predicted"/>
<dbReference type="Pfam" id="PF18657">
    <property type="entry name" value="YDG"/>
    <property type="match status" value="5"/>
</dbReference>
<evidence type="ECO:0000256" key="4">
    <source>
        <dbReference type="SAM" id="MobiDB-lite"/>
    </source>
</evidence>
<accession>A0ABV2JQU9</accession>
<keyword evidence="3" id="KW-0732">Signal</keyword>
<evidence type="ECO:0000313" key="6">
    <source>
        <dbReference type="EMBL" id="MET3650680.1"/>
    </source>
</evidence>
<dbReference type="EMBL" id="JBEPMU010000001">
    <property type="protein sequence ID" value="MET3650680.1"/>
    <property type="molecule type" value="Genomic_DNA"/>
</dbReference>
<dbReference type="Gene3D" id="2.160.20.20">
    <property type="match status" value="4"/>
</dbReference>
<reference evidence="6 7" key="1">
    <citation type="submission" date="2024-06" db="EMBL/GenBank/DDBJ databases">
        <title>Sorghum-associated microbial communities from plants grown in Nebraska, USA.</title>
        <authorList>
            <person name="Schachtman D."/>
        </authorList>
    </citation>
    <scope>NUCLEOTIDE SEQUENCE [LARGE SCALE GENOMIC DNA]</scope>
    <source>
        <strain evidence="6 7">1073</strain>
    </source>
</reference>
<organism evidence="6 7">
    <name type="scientific">Dyella japonica</name>
    <dbReference type="NCBI Taxonomy" id="231455"/>
    <lineage>
        <taxon>Bacteria</taxon>
        <taxon>Pseudomonadati</taxon>
        <taxon>Pseudomonadota</taxon>
        <taxon>Gammaproteobacteria</taxon>
        <taxon>Lysobacterales</taxon>
        <taxon>Rhodanobacteraceae</taxon>
        <taxon>Dyella</taxon>
    </lineage>
</organism>
<sequence>MNAKLYRLVYNKSLRCVVVAPEIAHSRTAVGATGASSNRMPAVRPLGAALALMMGGALHAQSLPTGGNIVGGQGHIGTSGSTMTVQQNSSRLAVNWDSFNIGAGNTVVFNQPSSSAVALNNVLGNNPSQIYGNLRSNGQVFLVNPNGILFGKTAQVSVGGLVASTLPINTSAFMQSKGAYTFSAAGTSGQVINQGQLKAVNGGFVVLAGQQVINRGTIDTSTGTVALASGSSVSLKLDNSGQLSVNVTASTLGALIQNQGLIAADGGQVLLTARGLDMLQTSVMNLSGIVQANSIGTKNGRIVIDGGNPAAGDSGVVSVSNATLRAAGAAAGEQGGTVTITGPYVGIEGAAINVSGAAGGGTALIGGEAHGEGSLTHAQMTHVDANSTIDASATERGNGGTVVLWSDEATDFDGAILARGGMLGGNGGWVETSSEGNLHFRGNVTTTAPRGAQGTLLLDPYNIVIGNGSSSPSPVNWTGVSCASDVTSNITIGMADLSAQLNSTSIQLVAKNNITDQAGVAVTGTTGTLIFQAGNASLVGTYNVAGGLVFNVTGTALVAGVISGSGGLTQAGTGTTVLAANNTYSGLTAINAGTLQVGNGGTAGSLGTGSVTNSAKLAFNLSGAITVGNLIGGTGSLTQGGTGTTILAANNTYSGGTTISAGALQVGNGGTTGSLGSGSVIDNAALLVNVGSTATISNLISGTGNLTQMGAGTLILATNNTYSGGTTINAGTTLQVGNGGATGNLGTGAVADNGNLIFNTTGTTTITPVISGSGNLSQVGTGTTVLTSNNTYSGSTTINAGTLQVGNSGTTGSLGTAGTVTDNANLIFNLGGTTTINTVIAGTGNLTKAGAGTVVLAANNTYGGTTTISAGTLQVGNGGAAGSLGAGNVVDNAALVFNLSSPTTIANVISGGGSLAQAGTGTVVLAGNNTYSGGTTINAGTTLQVGNGSTTGNLGSGAVTDNGDLIVNTTGTTTITPVISGSGNLSQVGTGTTVLTANNTYAGSTTISAGTLQIGNGGATGSLGTAATVTNNANLTFNLNAVTTVNATIAGTGNLTQAGSGTTILAANNTYSGTTNITAGTLQVGNGSVAGSLGTGNITDNANLTFNLSGNTTVAGALSGTGKLQNAFLGTVQTLSNVAGFTGTYMVLADENSASTATFNVPTNSNISRNTVNVVLSGSANANTAFTPFPVFNPQSTAYIGTPTMQIDGNTVTNATAALGGTLTSSGTNITLGGGYLWQLFNGSTTTNFTTLTSSSNFVLSGNSWIAVAPGLTVTESGVLSGTPNQLTVQWPGYGPVCTIGCAAPTVILSGNNTYSTSVYTYVGYTTLQIGNGGTSGGLGATNVYLGYANSTLAFNTSGTTTVSGSIVGAGSLIQQGTGTAVLAGNNTYSGSTTIAAGTLQVGNGGGNGSLGTAATVTDNGTLTYNLSGNMTVSATITGTGNLTQAGTGTTILAANNTYSGTTTVTAGTLQVGNGGAAGSLGTGAIADSGTLVYNLSRSTTIANPLTGSGTFQNVFLGTTQTLTNVTGFTGTYAVSTNEVNAAVAGISLPNGTNLAGNTFNTIITASNPNSSFTPYKVFNNSYTGTPILEINGLVVSNATMAVGGTLTSYNTNITLGGGYLWSLFDGTTTTGFNTLTDANSYVLGGNSNITVAPGLTVTQSGALSGSGNLTIQESCGVSQCNASTVIFTANNTYTGTTTISNGTVQVGSGGTTGSLGAGNIVNNGNLTYNLSTTTTVGGAISGTGNLSQVGTGTTILAANNNYSGTTNISAGTLQVGNGGSTGSLGTGNVTDTANLIFNTTGNITVLGCLSGNGTLTQNGTGVVDIGGGNTSTNNNFSGSITVNAGTLVGDGGNTGYGALGNGTTITVNNGGTLKAGTNDNGLVGTAQSATIILNSGSVLTTSSNSTVDTLGRLTLNGGTLANPGPVTGSAAIYGAWYLTQNVTVTANSTISAQGVTLDQSGGTNFNIAAGNQLLVSGTLVNAPSAPNTGMNLTGPGTMVLAGNNNYSGTTRISNGTLQVGNGGTTGTLGTGAVVDNANLVFDLSGTTTAPGVISGTGNLSQVGTGTTILAANNTYTGTTTISSGTLQVGIGGAAGSLGTGNVTDNANLTFSTTGTTMVNGSISGTGNLTQAGTGTTVLGANNTYSGSTTINAGTLQVGNGGTTGSLGTAATVTDNGTLTFNLSGNTTVNAAISGTGNLIQKGTGTTVLTANNAYSGTTTIATGTLQIGNGGTSGSLGTGGVADAANLTFDRSDNTTIANAISGSGTLENVYLGTTQNLTNVAGFTGTYAALADEVAGTAATFNIPTGTNLAGNTFDVIVTKTNPNTSFTPFPVFNTQNTSYAGTPTLQIDGLVVANATAAVGGELTSTNTNITLGGGYLWSLNNGTTTTYYTTTLGSTTTALTGNANITVAPGLTVTEAGLLSGSGNLTIVQCGFAQCAPSTTILTANNTYTGTTNITNGTLQIGNGGASGSLGTGNVIDSGDLTFNVSGTTTVVGSISGTGNLTQAGTGTTVLAANNSYSGNTTISAGTLQVGNGGTTGSLGTASNITDNANLVFNLSGSTTVGAMIGGTGNVSQMGTGTTVLTGNNTYAGTTAITAGTLQVGNNGTSGTLGLGAVTDNSNLLINRSDAALNLSTVAANAAGITGTGDFTANVVGNFTIDRSINLGGNVSATGGNGANGSAGGVAGGAGGSIIENAGITISAANVTLTGGAGGVGGTQPSQTTTANIVGGTGGAGGAVLVYGTIAATGSTALTGGAGGGGGGGRGGVNGGNMQTGSAGGLGGAGGDVVVAGPINAGAGGIALNGGAGGGGGGGGGAGTGYHNGSAPPSSGGVGGAGGSVTINGQNLVTTGVINIATGSGGGAGGIGGGSYGYAGGNGSSGTPGTTGGAGGAGGRGTNSTGGAGGAAGVAGGAGANSGAVGGAGGKLTFNTSTSTLTGANLSVSANSSVVLNAGSTAVINVTGSPNLSNNISGPGNLTQVGPGTLTLSGASNYTGTTTVNNGAINISGSLNVGSGTAQVVMANGTSFTAANITANLTNISGSGNITLAGVKASGSVTANTTGNLTLSANLSSGANVTLVAGAQGVSGLPSGTDTAGDVLTTNGAQIILPNAGTFTAYTGNDNVAQLSTAVVGATGAIDYLAYNANLGNVTNVTAGTRNFDVRTQPNLSGVFTASKTYDGSNNALSALNLGSSSVLGSIGGAGGCTSVAINTSSLNITSAVFNTSHAGNNLTVTVQAGSLSLNASFSGKSWNVSMASPVISNPNGGGTITPKAVTVTASTDTKVYDGTTTSGAAVTNITGVLAGDNLTGLFQSYNSSHVQGTNGSLLTVNGSGVGVSGNHSSLLSDYAINYVGTAGTITPQAVTVTASTDTKAYDGTTVSSAAVTNITGLLSGDSLAGLSQTYNNAHALGANGSLLVVNGSGASVNGSRGSLLGDYAISYLNTTGTITPKVLTTVINAVGKTYDGTTSTTSTVTLSPSGLVGNDAASGVTGINLAFDNPNAGTRNVVASGTGSLAGFTGAASGNGSGVGAGNEVAGLASDYIVASPASASALISTANLVVTANNDAKIVTQSDTAGYNGVSFTGFVGGENASNLGGTLSITRTGVGVDEAAGTYNGVLVASGYTSSNYNVSYVNGNYQIVPAQELLVHIQNMNNAYGTTPGYAVTSAQYMDSGNVIHTLTQTSHNGNTFTYSDSVGGSVTFTVTPSGEVLSGAGFLAAGNYGLTGSNTSIVGNNFLQATYVGNQAVDRIALAPQANGVSKVYDGTTNITGLTVGLSGELSGDTVTVGGDGAFNTTHAGNNIGYTVNNITLGGADAGNYYLSSNALTGTNGTITPKAVTVTASTDTKVYDGTTASNVAVTNITGMLSGDNLTGLFQSYNSSHVLGADGSLLVVNGTGAGVNGNHGSLLSDYAVTYVDNTGTITPASVTVTASADTKVFDGTTASSAAVTNITGLVGGDTLTGLTQVYNNSHVLGTNGSTLLVDSSHAGVAGTAGSALSDYAISYVNNTGTITPASVTVTATSSTKVFDGTTVSGDAVTNITGLVGGDTLTGLTQVYNNSHVLGANGSTLLVNSSGVALSSGNGDMLSDYAIIYVHNTGTITPASVTVTASTDTKVYDGTTVSHGTVTNITGLVGGDTLTGLTQSYNSAHVLGANGSTLRVNGSGVGLSSGSGDTLSDYAITYVNNTGTITPALVTVTASTDTKVFDGTRASNATVTNITGLVSGDSLTGLSQSYNNSHVLGTNGSTLLVDGSHAVVTGGIGSTLADYAISYVAGTGTITPALVTVTASTDTKVFDGTTASGAAVTNITGLMGGDRLTGLKQAYDSPEVQGTNGSTLVVDSSGVGLNSGNGNTLSDYAISYVTSRGTIMPVAAVTVPPFNVDEWRGARWAAHYMTRIYPAVRLTVTQSPESFQMLEVALTGGLPTEGPVQVPVAGSSMTMNCVQGSIRTPEGVDSMPVSECTRRASPHRGI</sequence>
<evidence type="ECO:0000256" key="3">
    <source>
        <dbReference type="ARBA" id="ARBA00022729"/>
    </source>
</evidence>
<feature type="region of interest" description="Disordered" evidence="4">
    <location>
        <begin position="4447"/>
        <end position="4469"/>
    </location>
</feature>
<feature type="domain" description="Filamentous haemagglutinin FhaB/tRNA nuclease CdiA-like TPS" evidence="5">
    <location>
        <begin position="60"/>
        <end position="172"/>
    </location>
</feature>
<dbReference type="SUPFAM" id="SSF51126">
    <property type="entry name" value="Pectin lyase-like"/>
    <property type="match status" value="8"/>
</dbReference>
<dbReference type="RefSeq" id="WP_354012169.1">
    <property type="nucleotide sequence ID" value="NZ_JBEPMU010000001.1"/>
</dbReference>
<name>A0ABV2JQU9_9GAMM</name>
<keyword evidence="7" id="KW-1185">Reference proteome</keyword>
<dbReference type="SMART" id="SM00912">
    <property type="entry name" value="Haemagg_act"/>
    <property type="match status" value="1"/>
</dbReference>
<dbReference type="InterPro" id="IPR024973">
    <property type="entry name" value="ESPR"/>
</dbReference>
<dbReference type="PANTHER" id="PTHR12338:SF8">
    <property type="entry name" value="HEME_HEMOPEXIN-BINDING PROTEIN"/>
    <property type="match status" value="1"/>
</dbReference>
<dbReference type="Pfam" id="PF12951">
    <property type="entry name" value="PATR"/>
    <property type="match status" value="21"/>
</dbReference>
<evidence type="ECO:0000256" key="1">
    <source>
        <dbReference type="ARBA" id="ARBA00004613"/>
    </source>
</evidence>
<protein>
    <submittedName>
        <fullName evidence="6">Autotransporter-associated beta strand protein</fullName>
    </submittedName>
</protein>
<dbReference type="Pfam" id="PF13018">
    <property type="entry name" value="ESPR"/>
    <property type="match status" value="1"/>
</dbReference>
<dbReference type="InterPro" id="IPR008638">
    <property type="entry name" value="FhaB/CdiA-like_TPS"/>
</dbReference>
<comment type="caution">
    <text evidence="6">The sequence shown here is derived from an EMBL/GenBank/DDBJ whole genome shotgun (WGS) entry which is preliminary data.</text>
</comment>
<dbReference type="InterPro" id="IPR013425">
    <property type="entry name" value="Autotrns_rpt"/>
</dbReference>
<gene>
    <name evidence="6" type="ORF">ABIC75_000382</name>
</gene>
<dbReference type="NCBIfam" id="TIGR02601">
    <property type="entry name" value="autotrns_rpt"/>
    <property type="match status" value="20"/>
</dbReference>
<dbReference type="Proteomes" id="UP001549184">
    <property type="component" value="Unassembled WGS sequence"/>
</dbReference>
<dbReference type="InterPro" id="IPR041248">
    <property type="entry name" value="YDG"/>
</dbReference>
<dbReference type="PANTHER" id="PTHR12338">
    <property type="entry name" value="AUTOTRANSPORTER"/>
    <property type="match status" value="1"/>
</dbReference>
<dbReference type="Gene3D" id="2.160.20.10">
    <property type="entry name" value="Single-stranded right-handed beta-helix, Pectin lyase-like"/>
    <property type="match status" value="1"/>
</dbReference>
<dbReference type="InterPro" id="IPR011050">
    <property type="entry name" value="Pectin_lyase_fold/virulence"/>
</dbReference>
<dbReference type="InterPro" id="IPR012332">
    <property type="entry name" value="Autotransporter_pectin_lyase_C"/>
</dbReference>